<name>A0A2Y9R6L1_TRIMA</name>
<dbReference type="FunFam" id="2.40.10.10:FF:000005">
    <property type="entry name" value="Serine protease 37"/>
    <property type="match status" value="1"/>
</dbReference>
<dbReference type="Pfam" id="PF00089">
    <property type="entry name" value="Trypsin"/>
    <property type="match status" value="1"/>
</dbReference>
<feature type="chain" id="PRO_5015931649" evidence="2">
    <location>
        <begin position="17"/>
        <end position="214"/>
    </location>
</feature>
<dbReference type="InterPro" id="IPR009003">
    <property type="entry name" value="Peptidase_S1_PA"/>
</dbReference>
<dbReference type="AlphaFoldDB" id="A0A2Y9R6L1"/>
<evidence type="ECO:0000256" key="2">
    <source>
        <dbReference type="SAM" id="SignalP"/>
    </source>
</evidence>
<dbReference type="CDD" id="cd00190">
    <property type="entry name" value="Tryp_SPc"/>
    <property type="match status" value="1"/>
</dbReference>
<dbReference type="GO" id="GO:0006508">
    <property type="term" value="P:proteolysis"/>
    <property type="evidence" value="ECO:0007669"/>
    <property type="project" value="InterPro"/>
</dbReference>
<reference evidence="5" key="1">
    <citation type="submission" date="2025-08" db="UniProtKB">
        <authorList>
            <consortium name="RefSeq"/>
        </authorList>
    </citation>
    <scope>IDENTIFICATION</scope>
</reference>
<keyword evidence="1" id="KW-1015">Disulfide bond</keyword>
<sequence length="214" mass="24514">MLPLLILLSLPLPSKTFVVITEGIEARPHSRPYMTAIKTSGVNNKWELCGGFLVREDFVLTVAHCLKRMIFVILGAHNATRNETTRQVIHVIQSFPHPMYKSDTLVNDIMLLKGDMDSFLSAVRRTGKARSELTSLHFSDQLKNKVRLNTAVKTISLPRSQDWVWPERVCRVAGWRTENGKFSATLQEVELEVQDKKKCKQFFIHYDDGRETMV</sequence>
<dbReference type="PROSITE" id="PS50240">
    <property type="entry name" value="TRYPSIN_DOM"/>
    <property type="match status" value="1"/>
</dbReference>
<gene>
    <name evidence="5" type="primary">LOC105756280</name>
</gene>
<dbReference type="PANTHER" id="PTHR24271:SF22">
    <property type="entry name" value="MAST CELL PROTEASE 8"/>
    <property type="match status" value="1"/>
</dbReference>
<dbReference type="GeneID" id="105756280"/>
<evidence type="ECO:0000313" key="5">
    <source>
        <dbReference type="RefSeq" id="XP_023587218.1"/>
    </source>
</evidence>
<keyword evidence="2" id="KW-0732">Signal</keyword>
<organism evidence="4 5">
    <name type="scientific">Trichechus manatus latirostris</name>
    <name type="common">Florida manatee</name>
    <dbReference type="NCBI Taxonomy" id="127582"/>
    <lineage>
        <taxon>Eukaryota</taxon>
        <taxon>Metazoa</taxon>
        <taxon>Chordata</taxon>
        <taxon>Craniata</taxon>
        <taxon>Vertebrata</taxon>
        <taxon>Euteleostomi</taxon>
        <taxon>Mammalia</taxon>
        <taxon>Eutheria</taxon>
        <taxon>Afrotheria</taxon>
        <taxon>Sirenia</taxon>
        <taxon>Trichechidae</taxon>
        <taxon>Trichechus</taxon>
    </lineage>
</organism>
<dbReference type="Gene3D" id="2.40.10.10">
    <property type="entry name" value="Trypsin-like serine proteases"/>
    <property type="match status" value="3"/>
</dbReference>
<dbReference type="InterPro" id="IPR043504">
    <property type="entry name" value="Peptidase_S1_PA_chymotrypsin"/>
</dbReference>
<dbReference type="STRING" id="127582.A0A2Y9R6L1"/>
<evidence type="ECO:0000256" key="1">
    <source>
        <dbReference type="ARBA" id="ARBA00023157"/>
    </source>
</evidence>
<protein>
    <submittedName>
        <fullName evidence="5">Granzyme B-like</fullName>
    </submittedName>
</protein>
<dbReference type="SUPFAM" id="SSF50494">
    <property type="entry name" value="Trypsin-like serine proteases"/>
    <property type="match status" value="1"/>
</dbReference>
<accession>A0A2Y9R6L1</accession>
<dbReference type="KEGG" id="tmu:105756280"/>
<feature type="signal peptide" evidence="2">
    <location>
        <begin position="1"/>
        <end position="16"/>
    </location>
</feature>
<dbReference type="PANTHER" id="PTHR24271">
    <property type="entry name" value="KALLIKREIN-RELATED"/>
    <property type="match status" value="1"/>
</dbReference>
<dbReference type="RefSeq" id="XP_023587218.1">
    <property type="nucleotide sequence ID" value="XM_023731450.1"/>
</dbReference>
<evidence type="ECO:0000259" key="3">
    <source>
        <dbReference type="PROSITE" id="PS50240"/>
    </source>
</evidence>
<dbReference type="SMART" id="SM00020">
    <property type="entry name" value="Tryp_SPc"/>
    <property type="match status" value="1"/>
</dbReference>
<proteinExistence type="predicted"/>
<dbReference type="InterPro" id="IPR001254">
    <property type="entry name" value="Trypsin_dom"/>
</dbReference>
<feature type="domain" description="Peptidase S1" evidence="3">
    <location>
        <begin position="20"/>
        <end position="214"/>
    </location>
</feature>
<keyword evidence="4" id="KW-1185">Reference proteome</keyword>
<evidence type="ECO:0000313" key="4">
    <source>
        <dbReference type="Proteomes" id="UP000248480"/>
    </source>
</evidence>
<dbReference type="GO" id="GO:0005737">
    <property type="term" value="C:cytoplasm"/>
    <property type="evidence" value="ECO:0007669"/>
    <property type="project" value="TreeGrafter"/>
</dbReference>
<dbReference type="InParanoid" id="A0A2Y9R6L1"/>
<dbReference type="GO" id="GO:0004252">
    <property type="term" value="F:serine-type endopeptidase activity"/>
    <property type="evidence" value="ECO:0007669"/>
    <property type="project" value="InterPro"/>
</dbReference>
<dbReference type="Proteomes" id="UP000248480">
    <property type="component" value="Unplaced"/>
</dbReference>